<gene>
    <name evidence="2" type="ORF">E3O32_16900</name>
</gene>
<dbReference type="AlphaFoldDB" id="A0A4R8W156"/>
<name>A0A4R8W156_9MICO</name>
<evidence type="ECO:0000313" key="3">
    <source>
        <dbReference type="Proteomes" id="UP000297643"/>
    </source>
</evidence>
<dbReference type="EMBL" id="SOFM01000052">
    <property type="protein sequence ID" value="TFB99485.1"/>
    <property type="molecule type" value="Genomic_DNA"/>
</dbReference>
<evidence type="ECO:0000256" key="1">
    <source>
        <dbReference type="SAM" id="Phobius"/>
    </source>
</evidence>
<keyword evidence="1" id="KW-0472">Membrane</keyword>
<feature type="transmembrane region" description="Helical" evidence="1">
    <location>
        <begin position="133"/>
        <end position="152"/>
    </location>
</feature>
<feature type="transmembrane region" description="Helical" evidence="1">
    <location>
        <begin position="230"/>
        <end position="253"/>
    </location>
</feature>
<protein>
    <submittedName>
        <fullName evidence="2">Uncharacterized protein</fullName>
    </submittedName>
</protein>
<sequence>MTLAMAVLVVICLVGLVVDPRTLTGAPLWAKPLKFSISVLVYAITLSWLLPFLRRRRLAWWIGTVAIAALAIEMVIIVGTAWAGVTSHFNVATPLAATLWSVMAFSIVVVWMATLLVAVLLFRADLGDPALSLAIRAGALVAVAGMGLAFLMTGPTAAQLDSFQGIAGAHTIGVPDGGPGLPLLGWSTVAGDLRIPHFVGMHALQAIPLTALLLELLARRIPALAEPRTRLRLIWVVIGLYLGVLALLTGQALAGQSIVRPDVVVVVSAVSLLVAAASAAGGVLWAGQRRARAAFAR</sequence>
<organism evidence="2 3">
    <name type="scientific">Cryobacterium mannosilyticum</name>
    <dbReference type="NCBI Taxonomy" id="1259190"/>
    <lineage>
        <taxon>Bacteria</taxon>
        <taxon>Bacillati</taxon>
        <taxon>Actinomycetota</taxon>
        <taxon>Actinomycetes</taxon>
        <taxon>Micrococcales</taxon>
        <taxon>Microbacteriaceae</taxon>
        <taxon>Cryobacterium</taxon>
    </lineage>
</organism>
<keyword evidence="1" id="KW-1133">Transmembrane helix</keyword>
<feature type="transmembrane region" description="Helical" evidence="1">
    <location>
        <begin position="60"/>
        <end position="85"/>
    </location>
</feature>
<evidence type="ECO:0000313" key="2">
    <source>
        <dbReference type="EMBL" id="TFB99485.1"/>
    </source>
</evidence>
<keyword evidence="1" id="KW-0812">Transmembrane</keyword>
<accession>A0A4R8W156</accession>
<feature type="transmembrane region" description="Helical" evidence="1">
    <location>
        <begin position="35"/>
        <end position="53"/>
    </location>
</feature>
<feature type="transmembrane region" description="Helical" evidence="1">
    <location>
        <begin position="265"/>
        <end position="287"/>
    </location>
</feature>
<proteinExistence type="predicted"/>
<comment type="caution">
    <text evidence="2">The sequence shown here is derived from an EMBL/GenBank/DDBJ whole genome shotgun (WGS) entry which is preliminary data.</text>
</comment>
<reference evidence="2 3" key="1">
    <citation type="submission" date="2019-03" db="EMBL/GenBank/DDBJ databases">
        <title>Genomics of glacier-inhabiting Cryobacterium strains.</title>
        <authorList>
            <person name="Liu Q."/>
            <person name="Xin Y.-H."/>
        </authorList>
    </citation>
    <scope>NUCLEOTIDE SEQUENCE [LARGE SCALE GENOMIC DNA]</scope>
    <source>
        <strain evidence="2 3">RHLT2-21</strain>
    </source>
</reference>
<keyword evidence="3" id="KW-1185">Reference proteome</keyword>
<feature type="transmembrane region" description="Helical" evidence="1">
    <location>
        <begin position="97"/>
        <end position="121"/>
    </location>
</feature>
<dbReference type="Proteomes" id="UP000297643">
    <property type="component" value="Unassembled WGS sequence"/>
</dbReference>
<feature type="transmembrane region" description="Helical" evidence="1">
    <location>
        <begin position="195"/>
        <end position="218"/>
    </location>
</feature>